<evidence type="ECO:0000313" key="1">
    <source>
        <dbReference type="EMBL" id="EEN79720.1"/>
    </source>
</evidence>
<protein>
    <submittedName>
        <fullName evidence="1">Uncharacterized protein</fullName>
    </submittedName>
</protein>
<dbReference type="Proteomes" id="UP000004525">
    <property type="component" value="Unassembled WGS sequence"/>
</dbReference>
<accession>C2JZ00</accession>
<sequence length="191" mass="21202">MLMLPSRQPPSPENSVTTSSKYPAFALRYIPGSAAAGCFAGKAGLMLTGQRMLKLLVPTFYYILPRFSRFDGFDHHFCLLGQPEVAVLTGFDTHGRHVVRVAYPQIAEPLQIAPGQVFNALRFRHEPDACADTDVLTICVASQTKVTGVGYPRRPLQTKRMARDLTWLGEAVITVHPKLSYRNLDDTNRLA</sequence>
<dbReference type="HOGENOM" id="CLU_1419877_0_0_9"/>
<comment type="caution">
    <text evidence="1">The sequence shown here is derived from an EMBL/GenBank/DDBJ whole genome shotgun (WGS) entry which is preliminary data.</text>
</comment>
<name>C2JZ00_LACRM</name>
<proteinExistence type="predicted"/>
<reference evidence="1" key="1">
    <citation type="submission" date="2009-01" db="EMBL/GenBank/DDBJ databases">
        <authorList>
            <person name="Qin X."/>
            <person name="Bachman B."/>
            <person name="Battles P."/>
            <person name="Bell A."/>
            <person name="Bess C."/>
            <person name="Bickham C."/>
            <person name="Chaboub L."/>
            <person name="Chen D."/>
            <person name="Coyle M."/>
            <person name="Deiros D.R."/>
            <person name="Dinh H."/>
            <person name="Forbes L."/>
            <person name="Fowler G."/>
            <person name="Francisco L."/>
            <person name="Fu Q."/>
            <person name="Gubbala S."/>
            <person name="Hale W."/>
            <person name="Han Y."/>
            <person name="Hemphill L."/>
            <person name="Highlander S.K."/>
            <person name="Hirani K."/>
            <person name="Hogues M."/>
            <person name="Jackson L."/>
            <person name="Jakkamsetti A."/>
            <person name="Javaid M."/>
            <person name="Jiang H."/>
            <person name="Korchina V."/>
            <person name="Kovar C."/>
            <person name="Lara F."/>
            <person name="Lee S."/>
            <person name="Mata R."/>
            <person name="Mathew T."/>
            <person name="Moen C."/>
            <person name="Morales K."/>
            <person name="Munidasa M."/>
            <person name="Nazareth L."/>
            <person name="Ngo R."/>
            <person name="Nguyen L."/>
            <person name="Okwuonu G."/>
            <person name="Ongeri F."/>
            <person name="Patil S."/>
            <person name="Petrosino J."/>
            <person name="Pham C."/>
            <person name="Pham P."/>
            <person name="Pu L.-L."/>
            <person name="Puazo M."/>
            <person name="Raj R."/>
            <person name="Reid J."/>
            <person name="Rouhana J."/>
            <person name="Saada N."/>
            <person name="Shang Y."/>
            <person name="Simmons D."/>
            <person name="Thornton R."/>
            <person name="Warren J."/>
            <person name="Weissenberger G."/>
            <person name="Zhang J."/>
            <person name="Zhang L."/>
            <person name="Zhou C."/>
            <person name="Zhu D."/>
            <person name="Muzny D."/>
            <person name="Worley K."/>
            <person name="Gibbs R."/>
        </authorList>
    </citation>
    <scope>NUCLEOTIDE SEQUENCE [LARGE SCALE GENOMIC DNA]</scope>
    <source>
        <strain evidence="1">LMS2-1</strain>
    </source>
</reference>
<keyword evidence="2" id="KW-1185">Reference proteome</keyword>
<evidence type="ECO:0000313" key="2">
    <source>
        <dbReference type="Proteomes" id="UP000004525"/>
    </source>
</evidence>
<dbReference type="AlphaFoldDB" id="C2JZ00"/>
<dbReference type="EMBL" id="ACIZ01000092">
    <property type="protein sequence ID" value="EEN79720.1"/>
    <property type="molecule type" value="Genomic_DNA"/>
</dbReference>
<gene>
    <name evidence="1" type="ORF">HMPREF0539_2135</name>
</gene>
<organism evidence="1 2">
    <name type="scientific">Lacticaseibacillus rhamnosus (strain LMS2-1)</name>
    <dbReference type="NCBI Taxonomy" id="525361"/>
    <lineage>
        <taxon>Bacteria</taxon>
        <taxon>Bacillati</taxon>
        <taxon>Bacillota</taxon>
        <taxon>Bacilli</taxon>
        <taxon>Lactobacillales</taxon>
        <taxon>Lactobacillaceae</taxon>
        <taxon>Lacticaseibacillus</taxon>
    </lineage>
</organism>